<dbReference type="STRING" id="399736.SAMN04489720_2488"/>
<dbReference type="InterPro" id="IPR001509">
    <property type="entry name" value="Epimerase_deHydtase"/>
</dbReference>
<reference evidence="3" key="1">
    <citation type="submission" date="2016-10" db="EMBL/GenBank/DDBJ databases">
        <authorList>
            <person name="Varghese N."/>
            <person name="Submissions S."/>
        </authorList>
    </citation>
    <scope>NUCLEOTIDE SEQUENCE [LARGE SCALE GENOMIC DNA]</scope>
    <source>
        <strain evidence="3">DSM 22002</strain>
    </source>
</reference>
<sequence>MTAQHVIVTGAAGYVGRHVVTALLDAGAEVTAVVRPGRGDRVDERARIAELDLLDPASDLSTLLEPPADALVHLAWEAGFAHNAPQHMLRLSDHFRVLDAFSRAGVGRIAALGTMHEIGRHEGAITAETPTNPLSLYGIAKDALRRAVLAHIAPTTTVQWLRAFYILGDDRQNQSIFTKLLEAAEAGKTTFPFTSGKAQFDFIQVDELGRQIATVALQDEVHGVLNVCSGEPVALGTQVERFIESHGLDIALQYGAYPDRPYDSKVVYGDATEIQALMARS</sequence>
<evidence type="ECO:0000313" key="3">
    <source>
        <dbReference type="Proteomes" id="UP000198822"/>
    </source>
</evidence>
<gene>
    <name evidence="2" type="ORF">SAMN04489720_2488</name>
</gene>
<dbReference type="SUPFAM" id="SSF51735">
    <property type="entry name" value="NAD(P)-binding Rossmann-fold domains"/>
    <property type="match status" value="1"/>
</dbReference>
<protein>
    <submittedName>
        <fullName evidence="2">dTDP-6-deoxy-L-talose 4-dehydrogenase (NAD+)</fullName>
    </submittedName>
</protein>
<dbReference type="EMBL" id="LT629695">
    <property type="protein sequence ID" value="SDH81893.1"/>
    <property type="molecule type" value="Genomic_DNA"/>
</dbReference>
<dbReference type="InterPro" id="IPR036291">
    <property type="entry name" value="NAD(P)-bd_dom_sf"/>
</dbReference>
<keyword evidence="3" id="KW-1185">Reference proteome</keyword>
<feature type="domain" description="NAD-dependent epimerase/dehydratase" evidence="1">
    <location>
        <begin position="6"/>
        <end position="227"/>
    </location>
</feature>
<dbReference type="Pfam" id="PF01370">
    <property type="entry name" value="Epimerase"/>
    <property type="match status" value="1"/>
</dbReference>
<dbReference type="RefSeq" id="WP_092505453.1">
    <property type="nucleotide sequence ID" value="NZ_LT629695.1"/>
</dbReference>
<evidence type="ECO:0000259" key="1">
    <source>
        <dbReference type="Pfam" id="PF01370"/>
    </source>
</evidence>
<dbReference type="OrthoDB" id="9778052at2"/>
<name>A0A1G8FI95_9MICO</name>
<dbReference type="PANTHER" id="PTHR43245">
    <property type="entry name" value="BIFUNCTIONAL POLYMYXIN RESISTANCE PROTEIN ARNA"/>
    <property type="match status" value="1"/>
</dbReference>
<proteinExistence type="predicted"/>
<accession>A0A1G8FI95</accession>
<dbReference type="Proteomes" id="UP000198822">
    <property type="component" value="Chromosome I"/>
</dbReference>
<organism evidence="2 3">
    <name type="scientific">Agrococcus jejuensis</name>
    <dbReference type="NCBI Taxonomy" id="399736"/>
    <lineage>
        <taxon>Bacteria</taxon>
        <taxon>Bacillati</taxon>
        <taxon>Actinomycetota</taxon>
        <taxon>Actinomycetes</taxon>
        <taxon>Micrococcales</taxon>
        <taxon>Microbacteriaceae</taxon>
        <taxon>Agrococcus</taxon>
    </lineage>
</organism>
<dbReference type="Gene3D" id="3.40.50.720">
    <property type="entry name" value="NAD(P)-binding Rossmann-like Domain"/>
    <property type="match status" value="1"/>
</dbReference>
<evidence type="ECO:0000313" key="2">
    <source>
        <dbReference type="EMBL" id="SDH81893.1"/>
    </source>
</evidence>
<dbReference type="InterPro" id="IPR050177">
    <property type="entry name" value="Lipid_A_modif_metabolic_enz"/>
</dbReference>
<dbReference type="AlphaFoldDB" id="A0A1G8FI95"/>